<gene>
    <name evidence="3" type="ORF">SPIL2461_LOCUS16170</name>
</gene>
<name>A0A812V9A5_SYMPI</name>
<protein>
    <recommendedName>
        <fullName evidence="2">SnoaL-like domain-containing protein</fullName>
    </recommendedName>
</protein>
<dbReference type="Gene3D" id="3.10.450.50">
    <property type="match status" value="2"/>
</dbReference>
<evidence type="ECO:0000313" key="4">
    <source>
        <dbReference type="Proteomes" id="UP000649617"/>
    </source>
</evidence>
<keyword evidence="4" id="KW-1185">Reference proteome</keyword>
<comment type="caution">
    <text evidence="3">The sequence shown here is derived from an EMBL/GenBank/DDBJ whole genome shotgun (WGS) entry which is preliminary data.</text>
</comment>
<evidence type="ECO:0000259" key="2">
    <source>
        <dbReference type="Pfam" id="PF12680"/>
    </source>
</evidence>
<dbReference type="EMBL" id="CAJNIZ010041480">
    <property type="protein sequence ID" value="CAE7615115.1"/>
    <property type="molecule type" value="Genomic_DNA"/>
</dbReference>
<dbReference type="Pfam" id="PF12680">
    <property type="entry name" value="SnoaL_2"/>
    <property type="match status" value="1"/>
</dbReference>
<dbReference type="OrthoDB" id="201750at2759"/>
<dbReference type="InterPro" id="IPR037401">
    <property type="entry name" value="SnoaL-like"/>
</dbReference>
<dbReference type="InterPro" id="IPR032710">
    <property type="entry name" value="NTF2-like_dom_sf"/>
</dbReference>
<dbReference type="Proteomes" id="UP000649617">
    <property type="component" value="Unassembled WGS sequence"/>
</dbReference>
<dbReference type="PANTHER" id="PTHR33698">
    <property type="entry name" value="NUCLEAR TRANSPORT FACTOR 2 (NTF2)-LIKE PROTEIN"/>
    <property type="match status" value="1"/>
</dbReference>
<evidence type="ECO:0000256" key="1">
    <source>
        <dbReference type="SAM" id="MobiDB-lite"/>
    </source>
</evidence>
<proteinExistence type="predicted"/>
<organism evidence="3 4">
    <name type="scientific">Symbiodinium pilosum</name>
    <name type="common">Dinoflagellate</name>
    <dbReference type="NCBI Taxonomy" id="2952"/>
    <lineage>
        <taxon>Eukaryota</taxon>
        <taxon>Sar</taxon>
        <taxon>Alveolata</taxon>
        <taxon>Dinophyceae</taxon>
        <taxon>Suessiales</taxon>
        <taxon>Symbiodiniaceae</taxon>
        <taxon>Symbiodinium</taxon>
    </lineage>
</organism>
<dbReference type="PANTHER" id="PTHR33698:SF3">
    <property type="entry name" value="OS09G0266000 PROTEIN"/>
    <property type="match status" value="1"/>
</dbReference>
<feature type="domain" description="SnoaL-like" evidence="2">
    <location>
        <begin position="263"/>
        <end position="345"/>
    </location>
</feature>
<feature type="region of interest" description="Disordered" evidence="1">
    <location>
        <begin position="351"/>
        <end position="373"/>
    </location>
</feature>
<dbReference type="SUPFAM" id="SSF54427">
    <property type="entry name" value="NTF2-like"/>
    <property type="match status" value="2"/>
</dbReference>
<reference evidence="3" key="1">
    <citation type="submission" date="2021-02" db="EMBL/GenBank/DDBJ databases">
        <authorList>
            <person name="Dougan E. K."/>
            <person name="Rhodes N."/>
            <person name="Thang M."/>
            <person name="Chan C."/>
        </authorList>
    </citation>
    <scope>NUCLEOTIDE SEQUENCE</scope>
</reference>
<dbReference type="AlphaFoldDB" id="A0A812V9A5"/>
<accession>A0A812V9A5</accession>
<evidence type="ECO:0000313" key="3">
    <source>
        <dbReference type="EMBL" id="CAE7615115.1"/>
    </source>
</evidence>
<sequence length="373" mass="40724">MQFAACLPVPSTLSSGLKRLPLSATEGPDLESPRHVFTQRCSKPICALSLSLAVLCRSRSRTSLRISRRDVISTGLVWSYGAKCAAAKEAAAARTAPEVAKALWAGGLSSGEDLDAWVAAFAADCVYEDLYYEKPATGRIELRNLLRDKLLPKGARMILDHVSDGQSSCGFTWHIQQDGVGTGQRGLCFLRLNKSGEVSYVREVGEPLFKAGVLTEQLLQALTKDQPISKARSSSATKLQTPRTAGGIVKYLYGDVQQTGGDAVRFYAEDVVYEDMNYDTPFEGKVAIEGFLNRFQNIQGVTFVLEEVSDGDKAVGFTYHIDVAGQPRGIRGVTFYEVDDQGKVKYVRDVPESATKPPPVQQARLPTDDKLNF</sequence>